<dbReference type="AlphaFoldDB" id="A0AA41Z0B7"/>
<name>A0AA41Z0B7_9HYPH</name>
<sequence length="118" mass="12887">MFKSVEDFQKFSKEQMEAATQSATALGNGVQQLFAETTELSKKSIETGTDAFQSLMASRSMDRAIQVQMEFARTAYDSMMAGSHKFNGILSVTAQEMFKPIEGAFHKIKNTATGATGV</sequence>
<evidence type="ECO:0000313" key="2">
    <source>
        <dbReference type="EMBL" id="MCW6510552.1"/>
    </source>
</evidence>
<dbReference type="RefSeq" id="WP_282586928.1">
    <property type="nucleotide sequence ID" value="NZ_JAMOIM010000016.1"/>
</dbReference>
<protein>
    <submittedName>
        <fullName evidence="2">Phasin family protein</fullName>
    </submittedName>
</protein>
<reference evidence="2" key="1">
    <citation type="submission" date="2022-05" db="EMBL/GenBank/DDBJ databases">
        <authorList>
            <person name="Pankratov T."/>
        </authorList>
    </citation>
    <scope>NUCLEOTIDE SEQUENCE</scope>
    <source>
        <strain evidence="2">BP6-180914</strain>
    </source>
</reference>
<evidence type="ECO:0000259" key="1">
    <source>
        <dbReference type="Pfam" id="PF09361"/>
    </source>
</evidence>
<accession>A0AA41Z0B7</accession>
<dbReference type="EMBL" id="JAMOIM010000016">
    <property type="protein sequence ID" value="MCW6510552.1"/>
    <property type="molecule type" value="Genomic_DNA"/>
</dbReference>
<organism evidence="2 3">
    <name type="scientific">Lichenifustis flavocetrariae</name>
    <dbReference type="NCBI Taxonomy" id="2949735"/>
    <lineage>
        <taxon>Bacteria</taxon>
        <taxon>Pseudomonadati</taxon>
        <taxon>Pseudomonadota</taxon>
        <taxon>Alphaproteobacteria</taxon>
        <taxon>Hyphomicrobiales</taxon>
        <taxon>Lichenihabitantaceae</taxon>
        <taxon>Lichenifustis</taxon>
    </lineage>
</organism>
<gene>
    <name evidence="2" type="ORF">M8523_21265</name>
</gene>
<proteinExistence type="predicted"/>
<dbReference type="InterPro" id="IPR018968">
    <property type="entry name" value="Phasin"/>
</dbReference>
<dbReference type="Proteomes" id="UP001165667">
    <property type="component" value="Unassembled WGS sequence"/>
</dbReference>
<comment type="caution">
    <text evidence="2">The sequence shown here is derived from an EMBL/GenBank/DDBJ whole genome shotgun (WGS) entry which is preliminary data.</text>
</comment>
<dbReference type="Pfam" id="PF09361">
    <property type="entry name" value="Phasin_2"/>
    <property type="match status" value="1"/>
</dbReference>
<feature type="domain" description="Phasin" evidence="1">
    <location>
        <begin position="6"/>
        <end position="103"/>
    </location>
</feature>
<evidence type="ECO:0000313" key="3">
    <source>
        <dbReference type="Proteomes" id="UP001165667"/>
    </source>
</evidence>
<keyword evidence="3" id="KW-1185">Reference proteome</keyword>